<dbReference type="RefSeq" id="WP_163345639.1">
    <property type="nucleotide sequence ID" value="NZ_CP048409.1"/>
</dbReference>
<dbReference type="EMBL" id="CP048409">
    <property type="protein sequence ID" value="QIA07718.1"/>
    <property type="molecule type" value="Genomic_DNA"/>
</dbReference>
<feature type="domain" description="Pyrrolo-quinoline quinone repeat" evidence="1">
    <location>
        <begin position="86"/>
        <end position="333"/>
    </location>
</feature>
<organism evidence="2 3">
    <name type="scientific">Draconibacterium halophilum</name>
    <dbReference type="NCBI Taxonomy" id="2706887"/>
    <lineage>
        <taxon>Bacteria</taxon>
        <taxon>Pseudomonadati</taxon>
        <taxon>Bacteroidota</taxon>
        <taxon>Bacteroidia</taxon>
        <taxon>Marinilabiliales</taxon>
        <taxon>Prolixibacteraceae</taxon>
        <taxon>Draconibacterium</taxon>
    </lineage>
</organism>
<dbReference type="InterPro" id="IPR002372">
    <property type="entry name" value="PQQ_rpt_dom"/>
</dbReference>
<sequence>MKFLIFLSITLFFFSCSSNKTEIFQWRGEDRKGIFDEQNLLKEWPENGPKELWYVENIGDGFGSPTITDNEIFITGAIDSTATLFCIDLNGQKKWEVPFGKEWVKSYPGSRSQPTVVDDLIYVGSGMGNLHCLNRSNGELLWEKRFVEDFNGIYPRFGHSEAPVIDGDKVFWTPGGEEHNVVALNRFTGELIWSNEGHSERSGYNPGTLIKMPSRNIFVTFSAYNMMGFDTETGELLWTHAQDNTPLDKRQPGMGDTHSNGVIYDNGAIYYAAGDGNCGVKLQLSEDGTEITEVWCNKGFDSYMGGIVKIDNHLYGTATSKKLFRSIDASSGELTDSLKLGWGAVISADNMLYYYGQNGTLSLIDFNESGKMNQISDFKISRGTKEHFSHPVIKNGVLYQRHGQVLMAFDI</sequence>
<dbReference type="PANTHER" id="PTHR34512:SF30">
    <property type="entry name" value="OUTER MEMBRANE PROTEIN ASSEMBLY FACTOR BAMB"/>
    <property type="match status" value="1"/>
</dbReference>
<dbReference type="Pfam" id="PF13360">
    <property type="entry name" value="PQQ_2"/>
    <property type="match status" value="1"/>
</dbReference>
<dbReference type="InterPro" id="IPR015943">
    <property type="entry name" value="WD40/YVTN_repeat-like_dom_sf"/>
</dbReference>
<reference evidence="2 3" key="1">
    <citation type="submission" date="2020-02" db="EMBL/GenBank/DDBJ databases">
        <title>Genome sequencing for Draconibacterium sp. strain M1.</title>
        <authorList>
            <person name="Park S.-J."/>
        </authorList>
    </citation>
    <scope>NUCLEOTIDE SEQUENCE [LARGE SCALE GENOMIC DNA]</scope>
    <source>
        <strain evidence="2 3">M1</strain>
    </source>
</reference>
<dbReference type="Gene3D" id="2.130.10.10">
    <property type="entry name" value="YVTN repeat-like/Quinoprotein amine dehydrogenase"/>
    <property type="match status" value="1"/>
</dbReference>
<dbReference type="SUPFAM" id="SSF50998">
    <property type="entry name" value="Quinoprotein alcohol dehydrogenase-like"/>
    <property type="match status" value="1"/>
</dbReference>
<keyword evidence="3" id="KW-1185">Reference proteome</keyword>
<dbReference type="KEGG" id="drc:G0Q07_08260"/>
<accession>A0A6C0RAS0</accession>
<dbReference type="InterPro" id="IPR018391">
    <property type="entry name" value="PQQ_b-propeller_rpt"/>
</dbReference>
<evidence type="ECO:0000313" key="3">
    <source>
        <dbReference type="Proteomes" id="UP000474630"/>
    </source>
</evidence>
<dbReference type="PROSITE" id="PS51257">
    <property type="entry name" value="PROKAR_LIPOPROTEIN"/>
    <property type="match status" value="1"/>
</dbReference>
<dbReference type="InterPro" id="IPR011047">
    <property type="entry name" value="Quinoprotein_ADH-like_sf"/>
</dbReference>
<proteinExistence type="predicted"/>
<dbReference type="Proteomes" id="UP000474630">
    <property type="component" value="Chromosome"/>
</dbReference>
<dbReference type="PANTHER" id="PTHR34512">
    <property type="entry name" value="CELL SURFACE PROTEIN"/>
    <property type="match status" value="1"/>
</dbReference>
<evidence type="ECO:0000259" key="1">
    <source>
        <dbReference type="Pfam" id="PF13360"/>
    </source>
</evidence>
<dbReference type="AlphaFoldDB" id="A0A6C0RAS0"/>
<gene>
    <name evidence="2" type="ORF">G0Q07_08260</name>
</gene>
<dbReference type="SMART" id="SM00564">
    <property type="entry name" value="PQQ"/>
    <property type="match status" value="5"/>
</dbReference>
<protein>
    <submittedName>
        <fullName evidence="2">PQQ-binding-like beta-propeller repeat protein</fullName>
    </submittedName>
</protein>
<name>A0A6C0RAS0_9BACT</name>
<evidence type="ECO:0000313" key="2">
    <source>
        <dbReference type="EMBL" id="QIA07718.1"/>
    </source>
</evidence>